<dbReference type="AlphaFoldDB" id="A0A6J1B213"/>
<name>A0A6J1B213_9ROSI</name>
<dbReference type="NCBIfam" id="TIGR01571">
    <property type="entry name" value="A_thal_Cys_rich"/>
    <property type="match status" value="1"/>
</dbReference>
<keyword evidence="1" id="KW-0472">Membrane</keyword>
<protein>
    <submittedName>
        <fullName evidence="3 4">Cell number regulator 2-like</fullName>
    </submittedName>
</protein>
<gene>
    <name evidence="3 4" type="primary">LOC110423493</name>
</gene>
<reference evidence="3 4" key="1">
    <citation type="submission" date="2025-04" db="UniProtKB">
        <authorList>
            <consortium name="RefSeq"/>
        </authorList>
    </citation>
    <scope>IDENTIFICATION</scope>
    <source>
        <tissue evidence="3 4">Leaf</tissue>
    </source>
</reference>
<organism evidence="2 3">
    <name type="scientific">Herrania umbratica</name>
    <dbReference type="NCBI Taxonomy" id="108875"/>
    <lineage>
        <taxon>Eukaryota</taxon>
        <taxon>Viridiplantae</taxon>
        <taxon>Streptophyta</taxon>
        <taxon>Embryophyta</taxon>
        <taxon>Tracheophyta</taxon>
        <taxon>Spermatophyta</taxon>
        <taxon>Magnoliopsida</taxon>
        <taxon>eudicotyledons</taxon>
        <taxon>Gunneridae</taxon>
        <taxon>Pentapetalae</taxon>
        <taxon>rosids</taxon>
        <taxon>malvids</taxon>
        <taxon>Malvales</taxon>
        <taxon>Malvaceae</taxon>
        <taxon>Byttnerioideae</taxon>
        <taxon>Herrania</taxon>
    </lineage>
</organism>
<proteinExistence type="predicted"/>
<keyword evidence="1" id="KW-1133">Transmembrane helix</keyword>
<keyword evidence="1" id="KW-0812">Transmembrane</keyword>
<evidence type="ECO:0000313" key="2">
    <source>
        <dbReference type="Proteomes" id="UP000504621"/>
    </source>
</evidence>
<feature type="transmembrane region" description="Helical" evidence="1">
    <location>
        <begin position="62"/>
        <end position="83"/>
    </location>
</feature>
<dbReference type="GeneID" id="110423493"/>
<dbReference type="Proteomes" id="UP000504621">
    <property type="component" value="Unplaced"/>
</dbReference>
<dbReference type="OrthoDB" id="1045822at2759"/>
<evidence type="ECO:0000313" key="4">
    <source>
        <dbReference type="RefSeq" id="XP_021293383.1"/>
    </source>
</evidence>
<sequence length="154" mass="17387">MASLPVNSVSSKLGQVNPWSTELFDCFSDSSLCCKTCCCPCITFGQNAEIIDQGSSSCFLNASLYVIMHHFTGCGLSFLYGYFYRRKLRHQYGLKQSPCHDICVHCCCHYCALCQEQRELRSQGYDMLIGWQANVERQNRGVTMAPMAYGGMKR</sequence>
<evidence type="ECO:0000313" key="3">
    <source>
        <dbReference type="RefSeq" id="XP_021293382.1"/>
    </source>
</evidence>
<dbReference type="RefSeq" id="XP_021293383.1">
    <property type="nucleotide sequence ID" value="XM_021437708.1"/>
</dbReference>
<dbReference type="Pfam" id="PF04749">
    <property type="entry name" value="PLAC8"/>
    <property type="match status" value="1"/>
</dbReference>
<evidence type="ECO:0000256" key="1">
    <source>
        <dbReference type="SAM" id="Phobius"/>
    </source>
</evidence>
<accession>A0A6J1B213</accession>
<keyword evidence="2" id="KW-1185">Reference proteome</keyword>
<dbReference type="PANTHER" id="PTHR15907">
    <property type="entry name" value="DUF614 FAMILY PROTEIN-RELATED"/>
    <property type="match status" value="1"/>
</dbReference>
<dbReference type="InterPro" id="IPR006461">
    <property type="entry name" value="PLAC_motif_containing"/>
</dbReference>
<dbReference type="RefSeq" id="XP_021293382.1">
    <property type="nucleotide sequence ID" value="XM_021437707.1"/>
</dbReference>